<protein>
    <recommendedName>
        <fullName evidence="4">Integral membrane protein</fullName>
    </recommendedName>
</protein>
<organism evidence="2 3">
    <name type="scientific">Actinoplanes couchii</name>
    <dbReference type="NCBI Taxonomy" id="403638"/>
    <lineage>
        <taxon>Bacteria</taxon>
        <taxon>Bacillati</taxon>
        <taxon>Actinomycetota</taxon>
        <taxon>Actinomycetes</taxon>
        <taxon>Micromonosporales</taxon>
        <taxon>Micromonosporaceae</taxon>
        <taxon>Actinoplanes</taxon>
    </lineage>
</organism>
<evidence type="ECO:0000256" key="1">
    <source>
        <dbReference type="SAM" id="Phobius"/>
    </source>
</evidence>
<keyword evidence="1" id="KW-0812">Transmembrane</keyword>
<reference evidence="2 3" key="1">
    <citation type="submission" date="2021-01" db="EMBL/GenBank/DDBJ databases">
        <title>Whole genome shotgun sequence of Actinoplanes couchii NBRC 106145.</title>
        <authorList>
            <person name="Komaki H."/>
            <person name="Tamura T."/>
        </authorList>
    </citation>
    <scope>NUCLEOTIDE SEQUENCE [LARGE SCALE GENOMIC DNA]</scope>
    <source>
        <strain evidence="2 3">NBRC 106145</strain>
    </source>
</reference>
<dbReference type="Proteomes" id="UP000612282">
    <property type="component" value="Unassembled WGS sequence"/>
</dbReference>
<comment type="caution">
    <text evidence="2">The sequence shown here is derived from an EMBL/GenBank/DDBJ whole genome shotgun (WGS) entry which is preliminary data.</text>
</comment>
<feature type="transmembrane region" description="Helical" evidence="1">
    <location>
        <begin position="101"/>
        <end position="119"/>
    </location>
</feature>
<feature type="transmembrane region" description="Helical" evidence="1">
    <location>
        <begin position="15"/>
        <end position="36"/>
    </location>
</feature>
<gene>
    <name evidence="2" type="ORF">Aco03nite_060970</name>
</gene>
<keyword evidence="1" id="KW-0472">Membrane</keyword>
<proteinExistence type="predicted"/>
<name>A0ABQ3XGT3_9ACTN</name>
<dbReference type="EMBL" id="BOMG01000075">
    <property type="protein sequence ID" value="GID57693.1"/>
    <property type="molecule type" value="Genomic_DNA"/>
</dbReference>
<accession>A0ABQ3XGT3</accession>
<evidence type="ECO:0000313" key="2">
    <source>
        <dbReference type="EMBL" id="GID57693.1"/>
    </source>
</evidence>
<keyword evidence="1" id="KW-1133">Transmembrane helix</keyword>
<sequence>MDVPPIPVYADQTRALLWIQLVVNMIGILLFLVVAINFQPVMPANGDLYAWAVLVGLLFGGIQAGWAGRYFPRGWAVAWILAVNAQVLTAVAVWAGWQLGWPMGLGIVYTLGMVGWISVNLSRSEVRRFCFSRNG</sequence>
<evidence type="ECO:0000313" key="3">
    <source>
        <dbReference type="Proteomes" id="UP000612282"/>
    </source>
</evidence>
<keyword evidence="3" id="KW-1185">Reference proteome</keyword>
<feature type="transmembrane region" description="Helical" evidence="1">
    <location>
        <begin position="75"/>
        <end position="95"/>
    </location>
</feature>
<feature type="transmembrane region" description="Helical" evidence="1">
    <location>
        <begin position="48"/>
        <end position="68"/>
    </location>
</feature>
<evidence type="ECO:0008006" key="4">
    <source>
        <dbReference type="Google" id="ProtNLM"/>
    </source>
</evidence>